<dbReference type="Proteomes" id="UP000648075">
    <property type="component" value="Unassembled WGS sequence"/>
</dbReference>
<accession>A0A918PHH0</accession>
<keyword evidence="2 6" id="KW-0812">Transmembrane</keyword>
<evidence type="ECO:0000256" key="4">
    <source>
        <dbReference type="ARBA" id="ARBA00023136"/>
    </source>
</evidence>
<evidence type="ECO:0000256" key="5">
    <source>
        <dbReference type="SAM" id="MobiDB-lite"/>
    </source>
</evidence>
<keyword evidence="3 6" id="KW-1133">Transmembrane helix</keyword>
<dbReference type="EMBL" id="BMZA01000010">
    <property type="protein sequence ID" value="GGZ09959.1"/>
    <property type="molecule type" value="Genomic_DNA"/>
</dbReference>
<dbReference type="Pfam" id="PF03544">
    <property type="entry name" value="TonB_C"/>
    <property type="match status" value="1"/>
</dbReference>
<comment type="caution">
    <text evidence="8">The sequence shown here is derived from an EMBL/GenBank/DDBJ whole genome shotgun (WGS) entry which is preliminary data.</text>
</comment>
<reference evidence="8" key="1">
    <citation type="journal article" date="2014" name="Int. J. Syst. Evol. Microbiol.">
        <title>Complete genome sequence of Corynebacterium casei LMG S-19264T (=DSM 44701T), isolated from a smear-ripened cheese.</title>
        <authorList>
            <consortium name="US DOE Joint Genome Institute (JGI-PGF)"/>
            <person name="Walter F."/>
            <person name="Albersmeier A."/>
            <person name="Kalinowski J."/>
            <person name="Ruckert C."/>
        </authorList>
    </citation>
    <scope>NUCLEOTIDE SEQUENCE</scope>
    <source>
        <strain evidence="8">KCTC 32255</strain>
    </source>
</reference>
<keyword evidence="9" id="KW-1185">Reference proteome</keyword>
<dbReference type="RefSeq" id="WP_189621660.1">
    <property type="nucleotide sequence ID" value="NZ_BMZA01000010.1"/>
</dbReference>
<evidence type="ECO:0000256" key="1">
    <source>
        <dbReference type="ARBA" id="ARBA00004167"/>
    </source>
</evidence>
<organism evidence="8 9">
    <name type="scientific">Novosphingobium colocasiae</name>
    <dbReference type="NCBI Taxonomy" id="1256513"/>
    <lineage>
        <taxon>Bacteria</taxon>
        <taxon>Pseudomonadati</taxon>
        <taxon>Pseudomonadota</taxon>
        <taxon>Alphaproteobacteria</taxon>
        <taxon>Sphingomonadales</taxon>
        <taxon>Sphingomonadaceae</taxon>
        <taxon>Novosphingobium</taxon>
    </lineage>
</organism>
<evidence type="ECO:0000313" key="8">
    <source>
        <dbReference type="EMBL" id="GGZ09959.1"/>
    </source>
</evidence>
<dbReference type="InterPro" id="IPR006260">
    <property type="entry name" value="TonB/TolA_C"/>
</dbReference>
<dbReference type="AlphaFoldDB" id="A0A918PHH0"/>
<dbReference type="Gene3D" id="3.30.1150.10">
    <property type="match status" value="1"/>
</dbReference>
<evidence type="ECO:0000256" key="2">
    <source>
        <dbReference type="ARBA" id="ARBA00022692"/>
    </source>
</evidence>
<dbReference type="InterPro" id="IPR037682">
    <property type="entry name" value="TonB_C"/>
</dbReference>
<feature type="compositionally biased region" description="Gly residues" evidence="5">
    <location>
        <begin position="123"/>
        <end position="150"/>
    </location>
</feature>
<feature type="domain" description="TonB C-terminal" evidence="7">
    <location>
        <begin position="165"/>
        <end position="235"/>
    </location>
</feature>
<name>A0A918PHH0_9SPHN</name>
<dbReference type="SUPFAM" id="SSF74653">
    <property type="entry name" value="TolA/TonB C-terminal domain"/>
    <property type="match status" value="1"/>
</dbReference>
<evidence type="ECO:0000313" key="9">
    <source>
        <dbReference type="Proteomes" id="UP000648075"/>
    </source>
</evidence>
<protein>
    <recommendedName>
        <fullName evidence="7">TonB C-terminal domain-containing protein</fullName>
    </recommendedName>
</protein>
<comment type="subcellular location">
    <subcellularLocation>
        <location evidence="1">Membrane</location>
        <topology evidence="1">Single-pass membrane protein</topology>
    </subcellularLocation>
</comment>
<keyword evidence="4 6" id="KW-0472">Membrane</keyword>
<dbReference type="GO" id="GO:0016020">
    <property type="term" value="C:membrane"/>
    <property type="evidence" value="ECO:0007669"/>
    <property type="project" value="UniProtKB-SubCell"/>
</dbReference>
<evidence type="ECO:0000256" key="6">
    <source>
        <dbReference type="SAM" id="Phobius"/>
    </source>
</evidence>
<feature type="compositionally biased region" description="Low complexity" evidence="5">
    <location>
        <begin position="70"/>
        <end position="85"/>
    </location>
</feature>
<evidence type="ECO:0000259" key="7">
    <source>
        <dbReference type="Pfam" id="PF03544"/>
    </source>
</evidence>
<sequence>MTEPIQDFTARTLRRPRWKVVVLVLLFHVIVILGLIRAFTPHLMTQAMQSVTDAIMVTVTTPPPSPPPSSTATASQDAGAAAPPGRKADPRAVTAPRPKVAVTRKAAAPVSGTGSENAAGAADKGGGTGRQGAGIGTGAGGEGSGTGGGAINPPVKISGDINSARDYPRETRDLRIGDRVVVALTVGIDGRVTACRVIKPSRDAQADRITCRLATERFRFRPATDGGGRPVESTFGWQQKWFFNASSALQHYRAIFS</sequence>
<dbReference type="GO" id="GO:0055085">
    <property type="term" value="P:transmembrane transport"/>
    <property type="evidence" value="ECO:0007669"/>
    <property type="project" value="InterPro"/>
</dbReference>
<proteinExistence type="predicted"/>
<evidence type="ECO:0000256" key="3">
    <source>
        <dbReference type="ARBA" id="ARBA00022989"/>
    </source>
</evidence>
<dbReference type="NCBIfam" id="TIGR01352">
    <property type="entry name" value="tonB_Cterm"/>
    <property type="match status" value="1"/>
</dbReference>
<gene>
    <name evidence="8" type="ORF">GCM10011614_26250</name>
</gene>
<reference evidence="8" key="2">
    <citation type="submission" date="2020-09" db="EMBL/GenBank/DDBJ databases">
        <authorList>
            <person name="Sun Q."/>
            <person name="Kim S."/>
        </authorList>
    </citation>
    <scope>NUCLEOTIDE SEQUENCE</scope>
    <source>
        <strain evidence="8">KCTC 32255</strain>
    </source>
</reference>
<feature type="region of interest" description="Disordered" evidence="5">
    <location>
        <begin position="58"/>
        <end position="163"/>
    </location>
</feature>
<feature type="transmembrane region" description="Helical" evidence="6">
    <location>
        <begin position="20"/>
        <end position="39"/>
    </location>
</feature>